<dbReference type="AlphaFoldDB" id="A0A5M9JVC3"/>
<accession>A0A5M9JVC3</accession>
<organism evidence="1 2">
    <name type="scientific">Monilinia fructicola</name>
    <name type="common">Brown rot fungus</name>
    <name type="synonym">Ciboria fructicola</name>
    <dbReference type="NCBI Taxonomy" id="38448"/>
    <lineage>
        <taxon>Eukaryota</taxon>
        <taxon>Fungi</taxon>
        <taxon>Dikarya</taxon>
        <taxon>Ascomycota</taxon>
        <taxon>Pezizomycotina</taxon>
        <taxon>Leotiomycetes</taxon>
        <taxon>Helotiales</taxon>
        <taxon>Sclerotiniaceae</taxon>
        <taxon>Monilinia</taxon>
    </lineage>
</organism>
<name>A0A5M9JVC3_MONFR</name>
<evidence type="ECO:0000313" key="2">
    <source>
        <dbReference type="Proteomes" id="UP000322873"/>
    </source>
</evidence>
<keyword evidence="2" id="KW-1185">Reference proteome</keyword>
<gene>
    <name evidence="1" type="ORF">EYC84_001801</name>
</gene>
<protein>
    <submittedName>
        <fullName evidence="1">Uncharacterized protein</fullName>
    </submittedName>
</protein>
<comment type="caution">
    <text evidence="1">The sequence shown here is derived from an EMBL/GenBank/DDBJ whole genome shotgun (WGS) entry which is preliminary data.</text>
</comment>
<dbReference type="Proteomes" id="UP000322873">
    <property type="component" value="Unassembled WGS sequence"/>
</dbReference>
<evidence type="ECO:0000313" key="1">
    <source>
        <dbReference type="EMBL" id="KAA8571836.1"/>
    </source>
</evidence>
<reference evidence="1 2" key="1">
    <citation type="submission" date="2019-06" db="EMBL/GenBank/DDBJ databases">
        <title>Genome Sequence of the Brown Rot Fungal Pathogen Monilinia fructicola.</title>
        <authorList>
            <person name="De Miccolis Angelini R.M."/>
            <person name="Landi L."/>
            <person name="Abate D."/>
            <person name="Pollastro S."/>
            <person name="Romanazzi G."/>
            <person name="Faretra F."/>
        </authorList>
    </citation>
    <scope>NUCLEOTIDE SEQUENCE [LARGE SCALE GENOMIC DNA]</scope>
    <source>
        <strain evidence="1 2">Mfrc123</strain>
    </source>
</reference>
<dbReference type="EMBL" id="VICG01000005">
    <property type="protein sequence ID" value="KAA8571836.1"/>
    <property type="molecule type" value="Genomic_DNA"/>
</dbReference>
<sequence length="85" mass="9532">MAPGINLQYHVHDIPILGHFSVSNLPGQQLFATREDVLVPLCPIDVLNKCDFDTFLSRVPFPEAADSTGRGFEQECEDVDELVRF</sequence>
<proteinExistence type="predicted"/>